<dbReference type="InterPro" id="IPR000305">
    <property type="entry name" value="GIY-YIG_endonuc"/>
</dbReference>
<dbReference type="EMBL" id="CAJRAU010000008">
    <property type="protein sequence ID" value="CAG5073123.1"/>
    <property type="molecule type" value="Genomic_DNA"/>
</dbReference>
<dbReference type="Gene3D" id="3.40.1440.10">
    <property type="entry name" value="GIY-YIG endonuclease"/>
    <property type="match status" value="1"/>
</dbReference>
<feature type="domain" description="GIY-YIG" evidence="2">
    <location>
        <begin position="1"/>
        <end position="76"/>
    </location>
</feature>
<dbReference type="CDD" id="cd10449">
    <property type="entry name" value="GIY-YIG_SLX1_like"/>
    <property type="match status" value="1"/>
</dbReference>
<evidence type="ECO:0000313" key="3">
    <source>
        <dbReference type="EMBL" id="CAG5073123.1"/>
    </source>
</evidence>
<name>A0ABN7RGY1_9BACT</name>
<comment type="similarity">
    <text evidence="1">Belongs to the UPF0213 family.</text>
</comment>
<dbReference type="Pfam" id="PF01541">
    <property type="entry name" value="GIY-YIG"/>
    <property type="match status" value="1"/>
</dbReference>
<comment type="caution">
    <text evidence="3">The sequence shown here is derived from an EMBL/GenBank/DDBJ whole genome shotgun (WGS) entry which is preliminary data.</text>
</comment>
<dbReference type="PANTHER" id="PTHR34477">
    <property type="entry name" value="UPF0213 PROTEIN YHBQ"/>
    <property type="match status" value="1"/>
</dbReference>
<reference evidence="3 4" key="1">
    <citation type="submission" date="2021-04" db="EMBL/GenBank/DDBJ databases">
        <authorList>
            <person name="Rodrigo-Torres L."/>
            <person name="Arahal R. D."/>
            <person name="Lucena T."/>
        </authorList>
    </citation>
    <scope>NUCLEOTIDE SEQUENCE [LARGE SCALE GENOMIC DNA]</scope>
    <source>
        <strain evidence="3 4">CECT 9623</strain>
    </source>
</reference>
<keyword evidence="4" id="KW-1185">Reference proteome</keyword>
<dbReference type="PROSITE" id="PS50164">
    <property type="entry name" value="GIY_YIG"/>
    <property type="match status" value="1"/>
</dbReference>
<gene>
    <name evidence="3" type="ORF">DYBT9623_04627</name>
</gene>
<evidence type="ECO:0000259" key="2">
    <source>
        <dbReference type="PROSITE" id="PS50164"/>
    </source>
</evidence>
<evidence type="ECO:0000256" key="1">
    <source>
        <dbReference type="ARBA" id="ARBA00007435"/>
    </source>
</evidence>
<dbReference type="Proteomes" id="UP000679725">
    <property type="component" value="Unassembled WGS sequence"/>
</dbReference>
<protein>
    <recommendedName>
        <fullName evidence="2">GIY-YIG domain-containing protein</fullName>
    </recommendedName>
</protein>
<dbReference type="InterPro" id="IPR050190">
    <property type="entry name" value="UPF0213_domain"/>
</dbReference>
<evidence type="ECO:0000313" key="4">
    <source>
        <dbReference type="Proteomes" id="UP000679725"/>
    </source>
</evidence>
<dbReference type="SUPFAM" id="SSF82771">
    <property type="entry name" value="GIY-YIG endonuclease"/>
    <property type="match status" value="1"/>
</dbReference>
<sequence>MSFVVYILFSESLNKFYVGQTQDLDSRLRRHNEGRVNFTGKGVPWRLVHTFECSDRSTAMQLESKIKKRGIKRHLQDLGLQ</sequence>
<dbReference type="RefSeq" id="WP_215235899.1">
    <property type="nucleotide sequence ID" value="NZ_CAJRAU010000008.1"/>
</dbReference>
<proteinExistence type="inferred from homology"/>
<accession>A0ABN7RGY1</accession>
<organism evidence="3 4">
    <name type="scientific">Dyadobacter linearis</name>
    <dbReference type="NCBI Taxonomy" id="2823330"/>
    <lineage>
        <taxon>Bacteria</taxon>
        <taxon>Pseudomonadati</taxon>
        <taxon>Bacteroidota</taxon>
        <taxon>Cytophagia</taxon>
        <taxon>Cytophagales</taxon>
        <taxon>Spirosomataceae</taxon>
        <taxon>Dyadobacter</taxon>
    </lineage>
</organism>
<dbReference type="PANTHER" id="PTHR34477:SF1">
    <property type="entry name" value="UPF0213 PROTEIN YHBQ"/>
    <property type="match status" value="1"/>
</dbReference>
<dbReference type="InterPro" id="IPR035901">
    <property type="entry name" value="GIY-YIG_endonuc_sf"/>
</dbReference>